<keyword evidence="3" id="KW-1185">Reference proteome</keyword>
<dbReference type="Pfam" id="PF00646">
    <property type="entry name" value="F-box"/>
    <property type="match status" value="1"/>
</dbReference>
<organism evidence="2 3">
    <name type="scientific">Cardamine amara subsp. amara</name>
    <dbReference type="NCBI Taxonomy" id="228776"/>
    <lineage>
        <taxon>Eukaryota</taxon>
        <taxon>Viridiplantae</taxon>
        <taxon>Streptophyta</taxon>
        <taxon>Embryophyta</taxon>
        <taxon>Tracheophyta</taxon>
        <taxon>Spermatophyta</taxon>
        <taxon>Magnoliopsida</taxon>
        <taxon>eudicotyledons</taxon>
        <taxon>Gunneridae</taxon>
        <taxon>Pentapetalae</taxon>
        <taxon>rosids</taxon>
        <taxon>malvids</taxon>
        <taxon>Brassicales</taxon>
        <taxon>Brassicaceae</taxon>
        <taxon>Cardamineae</taxon>
        <taxon>Cardamine</taxon>
    </lineage>
</organism>
<dbReference type="SUPFAM" id="SSF81383">
    <property type="entry name" value="F-box domain"/>
    <property type="match status" value="1"/>
</dbReference>
<gene>
    <name evidence="2" type="ORF">V5N11_021507</name>
</gene>
<name>A0ABD1AJX7_CARAN</name>
<dbReference type="SMART" id="SM00256">
    <property type="entry name" value="FBOX"/>
    <property type="match status" value="1"/>
</dbReference>
<dbReference type="AlphaFoldDB" id="A0ABD1AJX7"/>
<accession>A0ABD1AJX7</accession>
<dbReference type="InterPro" id="IPR036047">
    <property type="entry name" value="F-box-like_dom_sf"/>
</dbReference>
<evidence type="ECO:0000313" key="2">
    <source>
        <dbReference type="EMBL" id="KAL1207078.1"/>
    </source>
</evidence>
<comment type="caution">
    <text evidence="2">The sequence shown here is derived from an EMBL/GenBank/DDBJ whole genome shotgun (WGS) entry which is preliminary data.</text>
</comment>
<reference evidence="2 3" key="1">
    <citation type="submission" date="2024-04" db="EMBL/GenBank/DDBJ databases">
        <title>Genome assembly C_amara_ONT_v2.</title>
        <authorList>
            <person name="Yant L."/>
            <person name="Moore C."/>
            <person name="Slenker M."/>
        </authorList>
    </citation>
    <scope>NUCLEOTIDE SEQUENCE [LARGE SCALE GENOMIC DNA]</scope>
    <source>
        <tissue evidence="2">Leaf</tissue>
    </source>
</reference>
<evidence type="ECO:0000313" key="3">
    <source>
        <dbReference type="Proteomes" id="UP001558713"/>
    </source>
</evidence>
<feature type="domain" description="F-box" evidence="1">
    <location>
        <begin position="21"/>
        <end position="61"/>
    </location>
</feature>
<sequence length="373" mass="43743">MGQQSQKDEEAVPVIPNWSELCPDLLRCVFKRLSFTNLNRAKLVCSSWNTASRGCAPRDNQIPWLILFPRRVREAGNNNNNSRSSCMLFVPEDRDNVYKTRDLGVEFVKSWCLMTCGSWLLMSNPRWDLYILNPLTSERIDLPNSIIILKGSDQFCFWIDNKTKDYLVVWMKSDSIIFTKKGHNEWHNFPFIDWHQEVVYNHKDQKLYIHYHNDDLTIWDISGDKPCKVGFLDCFRRNYYDFHYYKSLRDTRHLAVTTSGDVLFVACCRLQDYKTWDFRIYKANHMNRGWVRIDSLGDEALILDIGVTVVAKDVQGIKRNSIYFSGMDYAAINNQGNNFVFDLTTEKIEPLPQCVFSSIQFSDARWFFPGFNS</sequence>
<dbReference type="PANTHER" id="PTHR44259:SF14">
    <property type="entry name" value="F-BOX DOMAIN-CONTAINING PROTEIN"/>
    <property type="match status" value="1"/>
</dbReference>
<dbReference type="SUPFAM" id="SSF82171">
    <property type="entry name" value="DPP6 N-terminal domain-like"/>
    <property type="match status" value="1"/>
</dbReference>
<dbReference type="Proteomes" id="UP001558713">
    <property type="component" value="Unassembled WGS sequence"/>
</dbReference>
<dbReference type="CDD" id="cd09917">
    <property type="entry name" value="F-box_SF"/>
    <property type="match status" value="1"/>
</dbReference>
<dbReference type="InterPro" id="IPR050942">
    <property type="entry name" value="F-box_BR-signaling"/>
</dbReference>
<dbReference type="InterPro" id="IPR005174">
    <property type="entry name" value="KIB1-4_b-propeller"/>
</dbReference>
<protein>
    <submittedName>
        <fullName evidence="2">F-box protein</fullName>
    </submittedName>
</protein>
<evidence type="ECO:0000259" key="1">
    <source>
        <dbReference type="SMART" id="SM00256"/>
    </source>
</evidence>
<dbReference type="EMBL" id="JBANAX010000487">
    <property type="protein sequence ID" value="KAL1207078.1"/>
    <property type="molecule type" value="Genomic_DNA"/>
</dbReference>
<dbReference type="Gene3D" id="1.20.1280.50">
    <property type="match status" value="1"/>
</dbReference>
<dbReference type="InterPro" id="IPR001810">
    <property type="entry name" value="F-box_dom"/>
</dbReference>
<proteinExistence type="predicted"/>
<dbReference type="Pfam" id="PF03478">
    <property type="entry name" value="Beta-prop_KIB1-4"/>
    <property type="match status" value="1"/>
</dbReference>
<dbReference type="PANTHER" id="PTHR44259">
    <property type="entry name" value="OS07G0183000 PROTEIN-RELATED"/>
    <property type="match status" value="1"/>
</dbReference>